<keyword evidence="1" id="KW-0812">Transmembrane</keyword>
<organism evidence="2 3">
    <name type="scientific">Armillaria tabescens</name>
    <name type="common">Ringless honey mushroom</name>
    <name type="synonym">Agaricus tabescens</name>
    <dbReference type="NCBI Taxonomy" id="1929756"/>
    <lineage>
        <taxon>Eukaryota</taxon>
        <taxon>Fungi</taxon>
        <taxon>Dikarya</taxon>
        <taxon>Basidiomycota</taxon>
        <taxon>Agaricomycotina</taxon>
        <taxon>Agaricomycetes</taxon>
        <taxon>Agaricomycetidae</taxon>
        <taxon>Agaricales</taxon>
        <taxon>Marasmiineae</taxon>
        <taxon>Physalacriaceae</taxon>
        <taxon>Desarmillaria</taxon>
    </lineage>
</organism>
<keyword evidence="1" id="KW-1133">Transmembrane helix</keyword>
<keyword evidence="3" id="KW-1185">Reference proteome</keyword>
<protein>
    <submittedName>
        <fullName evidence="2">Uncharacterized protein</fullName>
    </submittedName>
</protein>
<dbReference type="GeneID" id="85357963"/>
<accession>A0AA39MSM6</accession>
<keyword evidence="1" id="KW-0472">Membrane</keyword>
<name>A0AA39MSM6_ARMTA</name>
<feature type="transmembrane region" description="Helical" evidence="1">
    <location>
        <begin position="13"/>
        <end position="37"/>
    </location>
</feature>
<sequence>MPSLPTLSHEIDSIHVCILFSNPLMDTLYLALSILFDSYSNHRIIPTTLLLQRIQRDGTLYFGVILTGNALWMLFALCGRVSRSVTNNIHLRCRRLISPV</sequence>
<dbReference type="Proteomes" id="UP001175211">
    <property type="component" value="Unassembled WGS sequence"/>
</dbReference>
<dbReference type="EMBL" id="JAUEPS010000054">
    <property type="protein sequence ID" value="KAK0444544.1"/>
    <property type="molecule type" value="Genomic_DNA"/>
</dbReference>
<evidence type="ECO:0000313" key="2">
    <source>
        <dbReference type="EMBL" id="KAK0444544.1"/>
    </source>
</evidence>
<reference evidence="2" key="1">
    <citation type="submission" date="2023-06" db="EMBL/GenBank/DDBJ databases">
        <authorList>
            <consortium name="Lawrence Berkeley National Laboratory"/>
            <person name="Ahrendt S."/>
            <person name="Sahu N."/>
            <person name="Indic B."/>
            <person name="Wong-Bajracharya J."/>
            <person name="Merenyi Z."/>
            <person name="Ke H.-M."/>
            <person name="Monk M."/>
            <person name="Kocsube S."/>
            <person name="Drula E."/>
            <person name="Lipzen A."/>
            <person name="Balint B."/>
            <person name="Henrissat B."/>
            <person name="Andreopoulos B."/>
            <person name="Martin F.M."/>
            <person name="Harder C.B."/>
            <person name="Rigling D."/>
            <person name="Ford K.L."/>
            <person name="Foster G.D."/>
            <person name="Pangilinan J."/>
            <person name="Papanicolaou A."/>
            <person name="Barry K."/>
            <person name="LaButti K."/>
            <person name="Viragh M."/>
            <person name="Koriabine M."/>
            <person name="Yan M."/>
            <person name="Riley R."/>
            <person name="Champramary S."/>
            <person name="Plett K.L."/>
            <person name="Tsai I.J."/>
            <person name="Slot J."/>
            <person name="Sipos G."/>
            <person name="Plett J."/>
            <person name="Nagy L.G."/>
            <person name="Grigoriev I.V."/>
        </authorList>
    </citation>
    <scope>NUCLEOTIDE SEQUENCE</scope>
    <source>
        <strain evidence="2">CCBAS 213</strain>
    </source>
</reference>
<gene>
    <name evidence="2" type="ORF">EV420DRAFT_1574401</name>
</gene>
<evidence type="ECO:0000256" key="1">
    <source>
        <dbReference type="SAM" id="Phobius"/>
    </source>
</evidence>
<dbReference type="AlphaFoldDB" id="A0AA39MSM6"/>
<dbReference type="RefSeq" id="XP_060325114.1">
    <property type="nucleotide sequence ID" value="XM_060474415.1"/>
</dbReference>
<proteinExistence type="predicted"/>
<feature type="transmembrane region" description="Helical" evidence="1">
    <location>
        <begin position="58"/>
        <end position="77"/>
    </location>
</feature>
<evidence type="ECO:0000313" key="3">
    <source>
        <dbReference type="Proteomes" id="UP001175211"/>
    </source>
</evidence>
<comment type="caution">
    <text evidence="2">The sequence shown here is derived from an EMBL/GenBank/DDBJ whole genome shotgun (WGS) entry which is preliminary data.</text>
</comment>